<reference evidence="2" key="1">
    <citation type="submission" date="2011-02" db="EMBL/GenBank/DDBJ databases">
        <title>The Genome Sequence of Capsaspora owczarzaki ATCC 30864.</title>
        <authorList>
            <person name="Russ C."/>
            <person name="Cuomo C."/>
            <person name="Burger G."/>
            <person name="Gray M.W."/>
            <person name="Holland P.W.H."/>
            <person name="King N."/>
            <person name="Lang F.B.F."/>
            <person name="Roger A.J."/>
            <person name="Ruiz-Trillo I."/>
            <person name="Young S.K."/>
            <person name="Zeng Q."/>
            <person name="Gargeya S."/>
            <person name="Alvarado L."/>
            <person name="Berlin A."/>
            <person name="Chapman S.B."/>
            <person name="Chen Z."/>
            <person name="Freedman E."/>
            <person name="Gellesch M."/>
            <person name="Goldberg J."/>
            <person name="Griggs A."/>
            <person name="Gujja S."/>
            <person name="Heilman E."/>
            <person name="Heiman D."/>
            <person name="Howarth C."/>
            <person name="Mehta T."/>
            <person name="Neiman D."/>
            <person name="Pearson M."/>
            <person name="Roberts A."/>
            <person name="Saif S."/>
            <person name="Shea T."/>
            <person name="Shenoy N."/>
            <person name="Sisk P."/>
            <person name="Stolte C."/>
            <person name="Sykes S."/>
            <person name="White J."/>
            <person name="Yandava C."/>
            <person name="Haas B."/>
            <person name="Nusbaum C."/>
            <person name="Birren B."/>
        </authorList>
    </citation>
    <scope>NUCLEOTIDE SEQUENCE</scope>
    <source>
        <strain evidence="2">ATCC 30864</strain>
    </source>
</reference>
<evidence type="ECO:0000313" key="1">
    <source>
        <dbReference type="EMBL" id="KJE95356.1"/>
    </source>
</evidence>
<keyword evidence="2" id="KW-1185">Reference proteome</keyword>
<dbReference type="InParanoid" id="A0A0D2UJS7"/>
<sequence length="102" mass="10800">MTGCPRPCASPDNRRIVPQRGVAAGRGWGGLQREYGARAERAVSFFICLVCVCRQKQQPGCSRAAAVRSPAAPAGVCARCDCNARSAVRRSSGLSGWMGCSR</sequence>
<accession>A0A0D2UJS7</accession>
<proteinExistence type="predicted"/>
<protein>
    <submittedName>
        <fullName evidence="1">Uncharacterized protein</fullName>
    </submittedName>
</protein>
<gene>
    <name evidence="1" type="ORF">CAOG_009916</name>
</gene>
<name>A0A0D2UJS7_CAPO3</name>
<dbReference type="Proteomes" id="UP000008743">
    <property type="component" value="Unassembled WGS sequence"/>
</dbReference>
<dbReference type="EMBL" id="KE346369">
    <property type="protein sequence ID" value="KJE95356.1"/>
    <property type="molecule type" value="Genomic_DNA"/>
</dbReference>
<organism evidence="1 2">
    <name type="scientific">Capsaspora owczarzaki (strain ATCC 30864)</name>
    <dbReference type="NCBI Taxonomy" id="595528"/>
    <lineage>
        <taxon>Eukaryota</taxon>
        <taxon>Filasterea</taxon>
        <taxon>Capsaspora</taxon>
    </lineage>
</organism>
<evidence type="ECO:0000313" key="2">
    <source>
        <dbReference type="Proteomes" id="UP000008743"/>
    </source>
</evidence>
<dbReference type="AlphaFoldDB" id="A0A0D2UJS7"/>